<dbReference type="AlphaFoldDB" id="A0AAJ0H5G3"/>
<gene>
    <name evidence="1" type="ORF">B0T25DRAFT_366025</name>
</gene>
<organism evidence="1 2">
    <name type="scientific">Lasiosphaeria hispida</name>
    <dbReference type="NCBI Taxonomy" id="260671"/>
    <lineage>
        <taxon>Eukaryota</taxon>
        <taxon>Fungi</taxon>
        <taxon>Dikarya</taxon>
        <taxon>Ascomycota</taxon>
        <taxon>Pezizomycotina</taxon>
        <taxon>Sordariomycetes</taxon>
        <taxon>Sordariomycetidae</taxon>
        <taxon>Sordariales</taxon>
        <taxon>Lasiosphaeriaceae</taxon>
        <taxon>Lasiosphaeria</taxon>
    </lineage>
</organism>
<evidence type="ECO:0000313" key="1">
    <source>
        <dbReference type="EMBL" id="KAK3339967.1"/>
    </source>
</evidence>
<protein>
    <submittedName>
        <fullName evidence="1">Uncharacterized protein</fullName>
    </submittedName>
</protein>
<evidence type="ECO:0000313" key="2">
    <source>
        <dbReference type="Proteomes" id="UP001275084"/>
    </source>
</evidence>
<proteinExistence type="predicted"/>
<dbReference type="Proteomes" id="UP001275084">
    <property type="component" value="Unassembled WGS sequence"/>
</dbReference>
<keyword evidence="2" id="KW-1185">Reference proteome</keyword>
<dbReference type="EMBL" id="JAUIQD010000009">
    <property type="protein sequence ID" value="KAK3339967.1"/>
    <property type="molecule type" value="Genomic_DNA"/>
</dbReference>
<reference evidence="1" key="2">
    <citation type="submission" date="2023-06" db="EMBL/GenBank/DDBJ databases">
        <authorList>
            <consortium name="Lawrence Berkeley National Laboratory"/>
            <person name="Haridas S."/>
            <person name="Hensen N."/>
            <person name="Bonometti L."/>
            <person name="Westerberg I."/>
            <person name="Brannstrom I.O."/>
            <person name="Guillou S."/>
            <person name="Cros-Aarteil S."/>
            <person name="Calhoun S."/>
            <person name="Kuo A."/>
            <person name="Mondo S."/>
            <person name="Pangilinan J."/>
            <person name="Riley R."/>
            <person name="Labutti K."/>
            <person name="Andreopoulos B."/>
            <person name="Lipzen A."/>
            <person name="Chen C."/>
            <person name="Yanf M."/>
            <person name="Daum C."/>
            <person name="Ng V."/>
            <person name="Clum A."/>
            <person name="Steindorff A."/>
            <person name="Ohm R."/>
            <person name="Martin F."/>
            <person name="Silar P."/>
            <person name="Natvig D."/>
            <person name="Lalanne C."/>
            <person name="Gautier V."/>
            <person name="Ament-Velasquez S.L."/>
            <person name="Kruys A."/>
            <person name="Hutchinson M.I."/>
            <person name="Powell A.J."/>
            <person name="Barry K."/>
            <person name="Miller A.N."/>
            <person name="Grigoriev I.V."/>
            <person name="Debuchy R."/>
            <person name="Gladieux P."/>
            <person name="Thoren M.H."/>
            <person name="Johannesson H."/>
        </authorList>
    </citation>
    <scope>NUCLEOTIDE SEQUENCE</scope>
    <source>
        <strain evidence="1">CBS 955.72</strain>
    </source>
</reference>
<name>A0AAJ0H5G3_9PEZI</name>
<comment type="caution">
    <text evidence="1">The sequence shown here is derived from an EMBL/GenBank/DDBJ whole genome shotgun (WGS) entry which is preliminary data.</text>
</comment>
<accession>A0AAJ0H5G3</accession>
<reference evidence="1" key="1">
    <citation type="journal article" date="2023" name="Mol. Phylogenet. Evol.">
        <title>Genome-scale phylogeny and comparative genomics of the fungal order Sordariales.</title>
        <authorList>
            <person name="Hensen N."/>
            <person name="Bonometti L."/>
            <person name="Westerberg I."/>
            <person name="Brannstrom I.O."/>
            <person name="Guillou S."/>
            <person name="Cros-Aarteil S."/>
            <person name="Calhoun S."/>
            <person name="Haridas S."/>
            <person name="Kuo A."/>
            <person name="Mondo S."/>
            <person name="Pangilinan J."/>
            <person name="Riley R."/>
            <person name="LaButti K."/>
            <person name="Andreopoulos B."/>
            <person name="Lipzen A."/>
            <person name="Chen C."/>
            <person name="Yan M."/>
            <person name="Daum C."/>
            <person name="Ng V."/>
            <person name="Clum A."/>
            <person name="Steindorff A."/>
            <person name="Ohm R.A."/>
            <person name="Martin F."/>
            <person name="Silar P."/>
            <person name="Natvig D.O."/>
            <person name="Lalanne C."/>
            <person name="Gautier V."/>
            <person name="Ament-Velasquez S.L."/>
            <person name="Kruys A."/>
            <person name="Hutchinson M.I."/>
            <person name="Powell A.J."/>
            <person name="Barry K."/>
            <person name="Miller A.N."/>
            <person name="Grigoriev I.V."/>
            <person name="Debuchy R."/>
            <person name="Gladieux P."/>
            <person name="Hiltunen Thoren M."/>
            <person name="Johannesson H."/>
        </authorList>
    </citation>
    <scope>NUCLEOTIDE SEQUENCE</scope>
    <source>
        <strain evidence="1">CBS 955.72</strain>
    </source>
</reference>
<sequence length="341" mass="38179">MNNQLAIIYDYSAADSPHMFILLVQDYLRRKMDICENCKMRCASAVIESISDVWAYYWNTLPPELRPQPSREGPKAKLERLGITEGNRYGLDLPEAELESKMHPDTRLLMLDPDIRSLTTNIWAAHATRTALHHTTRSTNEQPIALGERISIACNGYAGLEELPNLDIAQFITSHASALGRLALAQPPGCVCTPLNILHSQSLDLLSPYRWAEIVLELASTYLHPAIIAAWRGTEEGSDILAHGDVLATRWAALHPGHAPHTSFAAGDPAQADRLRWDALKILLDCDLVPSWEEAWRSGRLTGLVVEGRRQRSERLSRVRLEAERAKRARNLLALPPPRVF</sequence>